<proteinExistence type="predicted"/>
<dbReference type="Pfam" id="PF05612">
    <property type="entry name" value="Leg1"/>
    <property type="match status" value="2"/>
</dbReference>
<gene>
    <name evidence="1" type="ORF">HPG69_014388</name>
</gene>
<comment type="caution">
    <text evidence="1">The sequence shown here is derived from an EMBL/GenBank/DDBJ whole genome shotgun (WGS) entry which is preliminary data.</text>
</comment>
<feature type="non-terminal residue" evidence="1">
    <location>
        <position position="1"/>
    </location>
</feature>
<accession>A0A7J7EW29</accession>
<protein>
    <submittedName>
        <fullName evidence="1">Uncharacterized protein</fullName>
    </submittedName>
</protein>
<keyword evidence="2" id="KW-1185">Reference proteome</keyword>
<name>A0A7J7EW29_DICBM</name>
<dbReference type="EMBL" id="JACDTQ010002174">
    <property type="protein sequence ID" value="KAF5920022.1"/>
    <property type="molecule type" value="Genomic_DNA"/>
</dbReference>
<dbReference type="GO" id="GO:0005615">
    <property type="term" value="C:extracellular space"/>
    <property type="evidence" value="ECO:0007669"/>
    <property type="project" value="TreeGrafter"/>
</dbReference>
<evidence type="ECO:0000313" key="1">
    <source>
        <dbReference type="EMBL" id="KAF5920022.1"/>
    </source>
</evidence>
<sequence>QEHPVSQTCIPLCGRRVLVTSVTPRVENGKYIIDPWVYSERMGMYKILVNKIASYSEKFAPENKNNTFWGLPLQHGWQYSTGRLADPSQRTDCGYVSGDRSCISMDSWWADMNYFLCVLPFLAAVDSGITGISSDQHLQSPFHSFDDLLKYLRATHTSSLEDAYGSFEDRLEYYFKPEADFGRSWFVALNYLAASGFPTTLITVCKFQKGLPPRMLVNGDRAPFVTDFTNLQNAVLFGLHLVHKMDDSTEWYENKQ</sequence>
<dbReference type="Proteomes" id="UP000551758">
    <property type="component" value="Unassembled WGS sequence"/>
</dbReference>
<dbReference type="InterPro" id="IPR008499">
    <property type="entry name" value="Leg1"/>
</dbReference>
<organism evidence="1 2">
    <name type="scientific">Diceros bicornis minor</name>
    <name type="common">South-central black rhinoceros</name>
    <dbReference type="NCBI Taxonomy" id="77932"/>
    <lineage>
        <taxon>Eukaryota</taxon>
        <taxon>Metazoa</taxon>
        <taxon>Chordata</taxon>
        <taxon>Craniata</taxon>
        <taxon>Vertebrata</taxon>
        <taxon>Euteleostomi</taxon>
        <taxon>Mammalia</taxon>
        <taxon>Eutheria</taxon>
        <taxon>Laurasiatheria</taxon>
        <taxon>Perissodactyla</taxon>
        <taxon>Rhinocerotidae</taxon>
        <taxon>Diceros</taxon>
    </lineage>
</organism>
<dbReference type="PANTHER" id="PTHR18820">
    <property type="entry name" value="LEG1"/>
    <property type="match status" value="1"/>
</dbReference>
<dbReference type="PANTHER" id="PTHR18820:SF4">
    <property type="entry name" value="CHROMOSOME 6 OPEN READING FRAME 58"/>
    <property type="match status" value="1"/>
</dbReference>
<dbReference type="AlphaFoldDB" id="A0A7J7EW29"/>
<reference evidence="1 2" key="1">
    <citation type="journal article" date="2020" name="Mol. Biol. Evol.">
        <title>Interspecific Gene Flow and the Evolution of Specialization in Black and White Rhinoceros.</title>
        <authorList>
            <person name="Moodley Y."/>
            <person name="Westbury M.V."/>
            <person name="Russo I.M."/>
            <person name="Gopalakrishnan S."/>
            <person name="Rakotoarivelo A."/>
            <person name="Olsen R.A."/>
            <person name="Prost S."/>
            <person name="Tunstall T."/>
            <person name="Ryder O.A."/>
            <person name="Dalen L."/>
            <person name="Bruford M.W."/>
        </authorList>
    </citation>
    <scope>NUCLEOTIDE SEQUENCE [LARGE SCALE GENOMIC DNA]</scope>
    <source>
        <strain evidence="1">SBR-YM</strain>
        <tissue evidence="1">Skin</tissue>
    </source>
</reference>
<evidence type="ECO:0000313" key="2">
    <source>
        <dbReference type="Proteomes" id="UP000551758"/>
    </source>
</evidence>